<organism evidence="2 3">
    <name type="scientific">Mesobaculum littorinae</name>
    <dbReference type="NCBI Taxonomy" id="2486419"/>
    <lineage>
        <taxon>Bacteria</taxon>
        <taxon>Pseudomonadati</taxon>
        <taxon>Pseudomonadota</taxon>
        <taxon>Alphaproteobacteria</taxon>
        <taxon>Rhodobacterales</taxon>
        <taxon>Roseobacteraceae</taxon>
        <taxon>Mesobaculum</taxon>
    </lineage>
</organism>
<accession>A0A438AJJ3</accession>
<protein>
    <submittedName>
        <fullName evidence="2">Lipocalin</fullName>
    </submittedName>
</protein>
<evidence type="ECO:0000313" key="2">
    <source>
        <dbReference type="EMBL" id="RVV98824.1"/>
    </source>
</evidence>
<sequence length="165" mass="17850">MRGSVFALLLCALAACGRDPAPAPEADRSYRDTSVIISSSSRFDAARFAGTWQRQATFGAAYADPPCREVRFVDVPGGMEVETCRGAAPKLYSQSSYGRLQAPGAEPLWVLWVDDDFRTAVVGTPSGRLGWILDRGSLPPDRARAAREVLAFNGYDLSQLRPVAP</sequence>
<dbReference type="InterPro" id="IPR012674">
    <property type="entry name" value="Calycin"/>
</dbReference>
<dbReference type="InterPro" id="IPR000566">
    <property type="entry name" value="Lipocln_cytosolic_FA-bd_dom"/>
</dbReference>
<proteinExistence type="predicted"/>
<feature type="domain" description="Lipocalin/cytosolic fatty-acid binding" evidence="1">
    <location>
        <begin position="107"/>
        <end position="164"/>
    </location>
</feature>
<reference evidence="2 3" key="1">
    <citation type="submission" date="2018-11" db="EMBL/GenBank/DDBJ databases">
        <title>Mesobaculum littorinae gen. nov., sp. nov., isolated from Littorina scabra that represents a novel genus of the order Rhodobacteraceae.</title>
        <authorList>
            <person name="Li F."/>
        </authorList>
    </citation>
    <scope>NUCLEOTIDE SEQUENCE [LARGE SCALE GENOMIC DNA]</scope>
    <source>
        <strain evidence="2 3">M0103</strain>
    </source>
</reference>
<comment type="caution">
    <text evidence="2">The sequence shown here is derived from an EMBL/GenBank/DDBJ whole genome shotgun (WGS) entry which is preliminary data.</text>
</comment>
<dbReference type="RefSeq" id="WP_127906057.1">
    <property type="nucleotide sequence ID" value="NZ_RQXX01000002.1"/>
</dbReference>
<dbReference type="OrthoDB" id="594739at2"/>
<dbReference type="PROSITE" id="PS51257">
    <property type="entry name" value="PROKAR_LIPOPROTEIN"/>
    <property type="match status" value="1"/>
</dbReference>
<keyword evidence="3" id="KW-1185">Reference proteome</keyword>
<gene>
    <name evidence="2" type="ORF">EKE94_07965</name>
</gene>
<name>A0A438AJJ3_9RHOB</name>
<dbReference type="Pfam" id="PF08212">
    <property type="entry name" value="Lipocalin_2"/>
    <property type="match status" value="1"/>
</dbReference>
<dbReference type="Gene3D" id="2.40.128.20">
    <property type="match status" value="1"/>
</dbReference>
<evidence type="ECO:0000313" key="3">
    <source>
        <dbReference type="Proteomes" id="UP000285908"/>
    </source>
</evidence>
<dbReference type="EMBL" id="RQXX01000002">
    <property type="protein sequence ID" value="RVV98824.1"/>
    <property type="molecule type" value="Genomic_DNA"/>
</dbReference>
<evidence type="ECO:0000259" key="1">
    <source>
        <dbReference type="Pfam" id="PF08212"/>
    </source>
</evidence>
<dbReference type="AlphaFoldDB" id="A0A438AJJ3"/>
<dbReference type="Proteomes" id="UP000285908">
    <property type="component" value="Unassembled WGS sequence"/>
</dbReference>
<dbReference type="SUPFAM" id="SSF50814">
    <property type="entry name" value="Lipocalins"/>
    <property type="match status" value="1"/>
</dbReference>